<keyword evidence="3" id="KW-1185">Reference proteome</keyword>
<evidence type="ECO:0000313" key="3">
    <source>
        <dbReference type="Proteomes" id="UP000007015"/>
    </source>
</evidence>
<accession>A2WQ90</accession>
<dbReference type="AlphaFoldDB" id="A2WQ90"/>
<dbReference type="HOGENOM" id="CLU_2780340_0_0_1"/>
<evidence type="ECO:0000313" key="2">
    <source>
        <dbReference type="EMBL" id="EAY74136.1"/>
    </source>
</evidence>
<dbReference type="Gramene" id="BGIOSGA001604-TA">
    <property type="protein sequence ID" value="BGIOSGA001604-PA"/>
    <property type="gene ID" value="BGIOSGA001604"/>
</dbReference>
<reference evidence="2 3" key="1">
    <citation type="journal article" date="2005" name="PLoS Biol.">
        <title>The genomes of Oryza sativa: a history of duplications.</title>
        <authorList>
            <person name="Yu J."/>
            <person name="Wang J."/>
            <person name="Lin W."/>
            <person name="Li S."/>
            <person name="Li H."/>
            <person name="Zhou J."/>
            <person name="Ni P."/>
            <person name="Dong W."/>
            <person name="Hu S."/>
            <person name="Zeng C."/>
            <person name="Zhang J."/>
            <person name="Zhang Y."/>
            <person name="Li R."/>
            <person name="Xu Z."/>
            <person name="Li S."/>
            <person name="Li X."/>
            <person name="Zheng H."/>
            <person name="Cong L."/>
            <person name="Lin L."/>
            <person name="Yin J."/>
            <person name="Geng J."/>
            <person name="Li G."/>
            <person name="Shi J."/>
            <person name="Liu J."/>
            <person name="Lv H."/>
            <person name="Li J."/>
            <person name="Wang J."/>
            <person name="Deng Y."/>
            <person name="Ran L."/>
            <person name="Shi X."/>
            <person name="Wang X."/>
            <person name="Wu Q."/>
            <person name="Li C."/>
            <person name="Ren X."/>
            <person name="Wang J."/>
            <person name="Wang X."/>
            <person name="Li D."/>
            <person name="Liu D."/>
            <person name="Zhang X."/>
            <person name="Ji Z."/>
            <person name="Zhao W."/>
            <person name="Sun Y."/>
            <person name="Zhang Z."/>
            <person name="Bao J."/>
            <person name="Han Y."/>
            <person name="Dong L."/>
            <person name="Ji J."/>
            <person name="Chen P."/>
            <person name="Wu S."/>
            <person name="Liu J."/>
            <person name="Xiao Y."/>
            <person name="Bu D."/>
            <person name="Tan J."/>
            <person name="Yang L."/>
            <person name="Ye C."/>
            <person name="Zhang J."/>
            <person name="Xu J."/>
            <person name="Zhou Y."/>
            <person name="Yu Y."/>
            <person name="Zhang B."/>
            <person name="Zhuang S."/>
            <person name="Wei H."/>
            <person name="Liu B."/>
            <person name="Lei M."/>
            <person name="Yu H."/>
            <person name="Li Y."/>
            <person name="Xu H."/>
            <person name="Wei S."/>
            <person name="He X."/>
            <person name="Fang L."/>
            <person name="Zhang Z."/>
            <person name="Zhang Y."/>
            <person name="Huang X."/>
            <person name="Su Z."/>
            <person name="Tong W."/>
            <person name="Li J."/>
            <person name="Tong Z."/>
            <person name="Li S."/>
            <person name="Ye J."/>
            <person name="Wang L."/>
            <person name="Fang L."/>
            <person name="Lei T."/>
            <person name="Chen C."/>
            <person name="Chen H."/>
            <person name="Xu Z."/>
            <person name="Li H."/>
            <person name="Huang H."/>
            <person name="Zhang F."/>
            <person name="Xu H."/>
            <person name="Li N."/>
            <person name="Zhao C."/>
            <person name="Li S."/>
            <person name="Dong L."/>
            <person name="Huang Y."/>
            <person name="Li L."/>
            <person name="Xi Y."/>
            <person name="Qi Q."/>
            <person name="Li W."/>
            <person name="Zhang B."/>
            <person name="Hu W."/>
            <person name="Zhang Y."/>
            <person name="Tian X."/>
            <person name="Jiao Y."/>
            <person name="Liang X."/>
            <person name="Jin J."/>
            <person name="Gao L."/>
            <person name="Zheng W."/>
            <person name="Hao B."/>
            <person name="Liu S."/>
            <person name="Wang W."/>
            <person name="Yuan L."/>
            <person name="Cao M."/>
            <person name="McDermott J."/>
            <person name="Samudrala R."/>
            <person name="Wang J."/>
            <person name="Wong G.K."/>
            <person name="Yang H."/>
        </authorList>
    </citation>
    <scope>NUCLEOTIDE SEQUENCE [LARGE SCALE GENOMIC DNA]</scope>
    <source>
        <strain evidence="3">cv. 93-11</strain>
    </source>
</reference>
<sequence>MTKLPSKTEVEPSNVIPVTLEDFEGEDRKAMEEYINKLTREALMRATTRTRQGVIIKPGPRPKLAPDME</sequence>
<feature type="region of interest" description="Disordered" evidence="1">
    <location>
        <begin position="49"/>
        <end position="69"/>
    </location>
</feature>
<gene>
    <name evidence="2" type="ORF">OsI_02017</name>
</gene>
<dbReference type="EMBL" id="CM000126">
    <property type="protein sequence ID" value="EAY74136.1"/>
    <property type="molecule type" value="Genomic_DNA"/>
</dbReference>
<name>A2WQ90_ORYSI</name>
<evidence type="ECO:0000256" key="1">
    <source>
        <dbReference type="SAM" id="MobiDB-lite"/>
    </source>
</evidence>
<dbReference type="Proteomes" id="UP000007015">
    <property type="component" value="Chromosome 1"/>
</dbReference>
<organism evidence="2 3">
    <name type="scientific">Oryza sativa subsp. indica</name>
    <name type="common">Rice</name>
    <dbReference type="NCBI Taxonomy" id="39946"/>
    <lineage>
        <taxon>Eukaryota</taxon>
        <taxon>Viridiplantae</taxon>
        <taxon>Streptophyta</taxon>
        <taxon>Embryophyta</taxon>
        <taxon>Tracheophyta</taxon>
        <taxon>Spermatophyta</taxon>
        <taxon>Magnoliopsida</taxon>
        <taxon>Liliopsida</taxon>
        <taxon>Poales</taxon>
        <taxon>Poaceae</taxon>
        <taxon>BOP clade</taxon>
        <taxon>Oryzoideae</taxon>
        <taxon>Oryzeae</taxon>
        <taxon>Oryzinae</taxon>
        <taxon>Oryza</taxon>
        <taxon>Oryza sativa</taxon>
    </lineage>
</organism>
<proteinExistence type="predicted"/>
<protein>
    <submittedName>
        <fullName evidence="2">Uncharacterized protein</fullName>
    </submittedName>
</protein>